<feature type="transmembrane region" description="Helical" evidence="1">
    <location>
        <begin position="44"/>
        <end position="63"/>
    </location>
</feature>
<reference evidence="2" key="1">
    <citation type="journal article" date="2015" name="Nature">
        <title>Complex archaea that bridge the gap between prokaryotes and eukaryotes.</title>
        <authorList>
            <person name="Spang A."/>
            <person name="Saw J.H."/>
            <person name="Jorgensen S.L."/>
            <person name="Zaremba-Niedzwiedzka K."/>
            <person name="Martijn J."/>
            <person name="Lind A.E."/>
            <person name="van Eijk R."/>
            <person name="Schleper C."/>
            <person name="Guy L."/>
            <person name="Ettema T.J."/>
        </authorList>
    </citation>
    <scope>NUCLEOTIDE SEQUENCE</scope>
</reference>
<keyword evidence="1" id="KW-0472">Membrane</keyword>
<feature type="transmembrane region" description="Helical" evidence="1">
    <location>
        <begin position="106"/>
        <end position="123"/>
    </location>
</feature>
<evidence type="ECO:0000313" key="2">
    <source>
        <dbReference type="EMBL" id="KKL97742.1"/>
    </source>
</evidence>
<dbReference type="EMBL" id="LAZR01018093">
    <property type="protein sequence ID" value="KKL97742.1"/>
    <property type="molecule type" value="Genomic_DNA"/>
</dbReference>
<feature type="transmembrane region" description="Helical" evidence="1">
    <location>
        <begin position="129"/>
        <end position="150"/>
    </location>
</feature>
<evidence type="ECO:0000256" key="1">
    <source>
        <dbReference type="SAM" id="Phobius"/>
    </source>
</evidence>
<keyword evidence="1" id="KW-1133">Transmembrane helix</keyword>
<feature type="transmembrane region" description="Helical" evidence="1">
    <location>
        <begin position="75"/>
        <end position="94"/>
    </location>
</feature>
<gene>
    <name evidence="2" type="ORF">LCGC14_1831350</name>
</gene>
<feature type="transmembrane region" description="Helical" evidence="1">
    <location>
        <begin position="200"/>
        <end position="215"/>
    </location>
</feature>
<name>A0A0F9JFH4_9ZZZZ</name>
<protein>
    <submittedName>
        <fullName evidence="2">Uncharacterized protein</fullName>
    </submittedName>
</protein>
<keyword evidence="1" id="KW-0812">Transmembrane</keyword>
<organism evidence="2">
    <name type="scientific">marine sediment metagenome</name>
    <dbReference type="NCBI Taxonomy" id="412755"/>
    <lineage>
        <taxon>unclassified sequences</taxon>
        <taxon>metagenomes</taxon>
        <taxon>ecological metagenomes</taxon>
    </lineage>
</organism>
<proteinExistence type="predicted"/>
<feature type="transmembrane region" description="Helical" evidence="1">
    <location>
        <begin position="175"/>
        <end position="194"/>
    </location>
</feature>
<dbReference type="AlphaFoldDB" id="A0A0F9JFH4"/>
<accession>A0A0F9JFH4</accession>
<comment type="caution">
    <text evidence="2">The sequence shown here is derived from an EMBL/GenBank/DDBJ whole genome shotgun (WGS) entry which is preliminary data.</text>
</comment>
<sequence length="442" mass="50115">MSENKLKIGLETQEQVGPIKQKESSRISSVYQKIKNISNNKKRLISINLLLALIGFITVYLFTTRSLVAGSLSIGLIYAFIILETIFLLFVMIFSTKNLRFTKFRLLFMVGAPLLSLTLISLLSSEGNLLLASQVPVIILPLTLIIQAIYKIAKRDSYRYDYEFSFSKLYHKHKVFGLWASLIILFFVYSFIFYTEPQNLTFSAFMVIGFTLMFTKKSKTKTSNYCNIRDQHLRSVTLISIFLICMTSIFAVGSIIPVATPSFQFAVVSQSSRIEGADIDFSNLEYYTSLDGINPLTINDKFIIMCDASPSSGQAALVRIRLIPEDISPIEGYMIKSSYELTSGYLNGPVRNRPLYTEISLDTLDLRPGSYKLYISYDIRSGFSYRSSASRVYDLTIIKDDLKIISTEPFDFMPSSLYGSVYTVENKDDNYWTVSFDGIVVN</sequence>
<feature type="non-terminal residue" evidence="2">
    <location>
        <position position="442"/>
    </location>
</feature>
<feature type="transmembrane region" description="Helical" evidence="1">
    <location>
        <begin position="236"/>
        <end position="259"/>
    </location>
</feature>